<evidence type="ECO:0000313" key="3">
    <source>
        <dbReference type="EMBL" id="KAB1862600.1"/>
    </source>
</evidence>
<dbReference type="InterPro" id="IPR035930">
    <property type="entry name" value="FomD-like_sf"/>
</dbReference>
<evidence type="ECO:0000259" key="2">
    <source>
        <dbReference type="Pfam" id="PF04167"/>
    </source>
</evidence>
<dbReference type="EMBL" id="WAAO01000003">
    <property type="protein sequence ID" value="KAB1862600.1"/>
    <property type="molecule type" value="Genomic_DNA"/>
</dbReference>
<gene>
    <name evidence="3" type="ORF">F6A08_16480</name>
</gene>
<accession>A0ABQ6V3F9</accession>
<dbReference type="PANTHER" id="PTHR39159">
    <property type="match status" value="1"/>
</dbReference>
<comment type="caution">
    <text evidence="3">The sequence shown here is derived from an EMBL/GenBank/DDBJ whole genome shotgun (WGS) entry which is preliminary data.</text>
</comment>
<name>A0ABQ6V3F9_9MICO</name>
<protein>
    <submittedName>
        <fullName evidence="3">DUF402 domain-containing protein</fullName>
    </submittedName>
</protein>
<dbReference type="SUPFAM" id="SSF159234">
    <property type="entry name" value="FomD-like"/>
    <property type="match status" value="1"/>
</dbReference>
<keyword evidence="4" id="KW-1185">Reference proteome</keyword>
<evidence type="ECO:0000256" key="1">
    <source>
        <dbReference type="ARBA" id="ARBA00022801"/>
    </source>
</evidence>
<dbReference type="GeneID" id="77478064"/>
<proteinExistence type="predicted"/>
<reference evidence="4" key="1">
    <citation type="submission" date="2019-09" db="EMBL/GenBank/DDBJ databases">
        <title>Whole genome sequencing of Microbacterium maritypicum.</title>
        <authorList>
            <person name="Lenchi N."/>
        </authorList>
    </citation>
    <scope>NUCLEOTIDE SEQUENCE [LARGE SCALE GENOMIC DNA]</scope>
    <source>
        <strain evidence="4">G1</strain>
    </source>
</reference>
<dbReference type="PANTHER" id="PTHR39159:SF1">
    <property type="entry name" value="UPF0374 PROTEIN YGAC"/>
    <property type="match status" value="1"/>
</dbReference>
<dbReference type="Pfam" id="PF04167">
    <property type="entry name" value="DUF402"/>
    <property type="match status" value="1"/>
</dbReference>
<dbReference type="RefSeq" id="WP_151460052.1">
    <property type="nucleotide sequence ID" value="NZ_WAAO01000003.1"/>
</dbReference>
<dbReference type="InterPro" id="IPR007295">
    <property type="entry name" value="DUF402"/>
</dbReference>
<dbReference type="InterPro" id="IPR050212">
    <property type="entry name" value="Ntdp-like"/>
</dbReference>
<keyword evidence="1" id="KW-0378">Hydrolase</keyword>
<dbReference type="Proteomes" id="UP000478836">
    <property type="component" value="Unassembled WGS sequence"/>
</dbReference>
<dbReference type="Gene3D" id="2.40.380.10">
    <property type="entry name" value="FomD-like"/>
    <property type="match status" value="1"/>
</dbReference>
<evidence type="ECO:0000313" key="4">
    <source>
        <dbReference type="Proteomes" id="UP000478836"/>
    </source>
</evidence>
<sequence length="207" mass="23387">MRFGLPGDEILLRYRYPDGRPQAGLPLRVVEDGPERTVAWLSPGTEISYWALSDGRDPRTIPLAERFRSPMTTARRIWQGSGVLRVMPTGAEYQVLHFWDEGRFAGWYVNLERPRRRRGSCFDSLDRHLDLVIAPDGTSAWKDVDEAETAVSAGRLPEGDLVAARRTGDAIVQDLDAWLAVVGDWRGWQPPEGYEAPLELPDDWGSR</sequence>
<organism evidence="3 4">
    <name type="scientific">Microbacterium algeriense</name>
    <dbReference type="NCBI Taxonomy" id="2615184"/>
    <lineage>
        <taxon>Bacteria</taxon>
        <taxon>Bacillati</taxon>
        <taxon>Actinomycetota</taxon>
        <taxon>Actinomycetes</taxon>
        <taxon>Micrococcales</taxon>
        <taxon>Microbacteriaceae</taxon>
        <taxon>Microbacterium</taxon>
    </lineage>
</organism>
<feature type="domain" description="DUF402" evidence="2">
    <location>
        <begin position="59"/>
        <end position="177"/>
    </location>
</feature>